<comment type="caution">
    <text evidence="3">The sequence shown here is derived from an EMBL/GenBank/DDBJ whole genome shotgun (WGS) entry which is preliminary data.</text>
</comment>
<gene>
    <name evidence="3" type="ORF">C1702_10640</name>
</gene>
<dbReference type="PANTHER" id="PTHR30188:SF3">
    <property type="entry name" value="ABC TRANSPORTER PERMEASE"/>
    <property type="match status" value="1"/>
</dbReference>
<keyword evidence="2" id="KW-1133">Transmembrane helix</keyword>
<organism evidence="3 4">
    <name type="scientific">Caldimonas thermodepolymerans</name>
    <dbReference type="NCBI Taxonomy" id="215580"/>
    <lineage>
        <taxon>Bacteria</taxon>
        <taxon>Pseudomonadati</taxon>
        <taxon>Pseudomonadota</taxon>
        <taxon>Betaproteobacteria</taxon>
        <taxon>Burkholderiales</taxon>
        <taxon>Sphaerotilaceae</taxon>
        <taxon>Caldimonas</taxon>
    </lineage>
</organism>
<evidence type="ECO:0000256" key="1">
    <source>
        <dbReference type="SAM" id="MobiDB-lite"/>
    </source>
</evidence>
<dbReference type="AlphaFoldDB" id="A0A2S5T3W4"/>
<evidence type="ECO:0000256" key="2">
    <source>
        <dbReference type="SAM" id="Phobius"/>
    </source>
</evidence>
<sequence>MPSSSTNLSLSLSTERRMACRPGGSDRAPSVPAGGAAVRSGATRPCRQQVQTATVPARAVARHRMPAQSGLMRTAFSALPRLLPLRAVAFLGQVLLAAAAGVRGRWRFPLRELARVTADCSARALPIVTVVNVLVGAILAFVGAVQLVKFGAGIYVADLVGIAVAREMAAVITAVVMAGRTGAAFAAELATMQANEEIDALEVVGLPAVDYLVVPRVLALLLMMPLLYVYGCATGLVGGMLVGVGMLDLAPAAYFERTFQALSWAHVNLGLVKSFVFGALVAMTGCYFGLHAQRNAAGVGLATTRSVVFSIVGIIALDAVFAVCANALGV</sequence>
<dbReference type="EMBL" id="PSNY01000010">
    <property type="protein sequence ID" value="PPE69646.1"/>
    <property type="molecule type" value="Genomic_DNA"/>
</dbReference>
<accession>A0A2S5T3W4</accession>
<feature type="transmembrane region" description="Helical" evidence="2">
    <location>
        <begin position="154"/>
        <end position="176"/>
    </location>
</feature>
<keyword evidence="4" id="KW-1185">Reference proteome</keyword>
<keyword evidence="2" id="KW-0812">Transmembrane</keyword>
<proteinExistence type="predicted"/>
<name>A0A2S5T3W4_9BURK</name>
<evidence type="ECO:0000313" key="3">
    <source>
        <dbReference type="EMBL" id="PPE69646.1"/>
    </source>
</evidence>
<keyword evidence="2" id="KW-0472">Membrane</keyword>
<feature type="transmembrane region" description="Helical" evidence="2">
    <location>
        <begin position="124"/>
        <end position="148"/>
    </location>
</feature>
<dbReference type="Proteomes" id="UP000239406">
    <property type="component" value="Unassembled WGS sequence"/>
</dbReference>
<dbReference type="GO" id="GO:0043190">
    <property type="term" value="C:ATP-binding cassette (ABC) transporter complex"/>
    <property type="evidence" value="ECO:0007669"/>
    <property type="project" value="InterPro"/>
</dbReference>
<dbReference type="PRINTS" id="PR00173">
    <property type="entry name" value="EDTRNSPORT"/>
</dbReference>
<feature type="transmembrane region" description="Helical" evidence="2">
    <location>
        <begin position="226"/>
        <end position="247"/>
    </location>
</feature>
<feature type="transmembrane region" description="Helical" evidence="2">
    <location>
        <begin position="267"/>
        <end position="290"/>
    </location>
</feature>
<feature type="transmembrane region" description="Helical" evidence="2">
    <location>
        <begin position="302"/>
        <end position="328"/>
    </location>
</feature>
<feature type="transmembrane region" description="Helical" evidence="2">
    <location>
        <begin position="83"/>
        <end position="103"/>
    </location>
</feature>
<dbReference type="PANTHER" id="PTHR30188">
    <property type="entry name" value="ABC TRANSPORTER PERMEASE PROTEIN-RELATED"/>
    <property type="match status" value="1"/>
</dbReference>
<dbReference type="InterPro" id="IPR030802">
    <property type="entry name" value="Permease_MalE"/>
</dbReference>
<evidence type="ECO:0000313" key="4">
    <source>
        <dbReference type="Proteomes" id="UP000239406"/>
    </source>
</evidence>
<dbReference type="GO" id="GO:0005548">
    <property type="term" value="F:phospholipid transporter activity"/>
    <property type="evidence" value="ECO:0007669"/>
    <property type="project" value="TreeGrafter"/>
</dbReference>
<feature type="region of interest" description="Disordered" evidence="1">
    <location>
        <begin position="19"/>
        <end position="45"/>
    </location>
</feature>
<reference evidence="3 4" key="1">
    <citation type="submission" date="2018-02" db="EMBL/GenBank/DDBJ databases">
        <title>Reclassifiation of [Polyangium] brachysporum DSM 7029 as Guopingzhaonella breviflexa gen. nov., sp. nov., a member of the family Comamonadaceae.</title>
        <authorList>
            <person name="Tang B."/>
        </authorList>
    </citation>
    <scope>NUCLEOTIDE SEQUENCE [LARGE SCALE GENOMIC DNA]</scope>
    <source>
        <strain evidence="3 4">DSM 15344</strain>
    </source>
</reference>
<dbReference type="Pfam" id="PF02405">
    <property type="entry name" value="MlaE"/>
    <property type="match status" value="1"/>
</dbReference>
<protein>
    <submittedName>
        <fullName evidence="3">ABC transporter permease</fullName>
    </submittedName>
</protein>